<protein>
    <recommendedName>
        <fullName evidence="4 5">50S ribosomal protein L24</fullName>
    </recommendedName>
</protein>
<evidence type="ECO:0000256" key="6">
    <source>
        <dbReference type="SAM" id="MobiDB-lite"/>
    </source>
</evidence>
<comment type="caution">
    <text evidence="8">The sequence shown here is derived from an EMBL/GenBank/DDBJ whole genome shotgun (WGS) entry which is preliminary data.</text>
</comment>
<dbReference type="InterPro" id="IPR005825">
    <property type="entry name" value="Ribosomal_uL24_CS"/>
</dbReference>
<dbReference type="AlphaFoldDB" id="A0A812EYG7"/>
<dbReference type="SMART" id="SM00739">
    <property type="entry name" value="KOW"/>
    <property type="match status" value="1"/>
</dbReference>
<dbReference type="SUPFAM" id="SSF50104">
    <property type="entry name" value="Translation proteins SH3-like domain"/>
    <property type="match status" value="1"/>
</dbReference>
<evidence type="ECO:0000256" key="1">
    <source>
        <dbReference type="ARBA" id="ARBA00010618"/>
    </source>
</evidence>
<sequence length="167" mass="18932">MKPTLIRNRTIYKASSFIRSKQMCSHLSDDLAKKYNKRSVRVTEGDTVKVMRGEYKGVSGKILRVSSEKNGVAIEGIKKEKLKGGNLDVYIHTSNLVVTDLNTEDKWRVNKLEGKAQPKESKTLEKKESKPEPKPKTEQKADSKPVQKETKKDKESKVAKTAKKEDK</sequence>
<dbReference type="EMBL" id="CAJNAQ010000005">
    <property type="protein sequence ID" value="CAE6499831.1"/>
    <property type="molecule type" value="Genomic_DNA"/>
</dbReference>
<keyword evidence="2 8" id="KW-0689">Ribosomal protein</keyword>
<dbReference type="InterPro" id="IPR005824">
    <property type="entry name" value="KOW"/>
</dbReference>
<gene>
    <name evidence="8" type="primary">rpl</name>
    <name evidence="8" type="ORF">NUZ5A_50946</name>
</gene>
<dbReference type="InterPro" id="IPR008991">
    <property type="entry name" value="Translation_prot_SH3-like_sf"/>
</dbReference>
<dbReference type="GO" id="GO:0003723">
    <property type="term" value="F:RNA binding"/>
    <property type="evidence" value="ECO:0007669"/>
    <property type="project" value="InterPro"/>
</dbReference>
<dbReference type="PROSITE" id="PS01108">
    <property type="entry name" value="RIBOSOMAL_L24"/>
    <property type="match status" value="1"/>
</dbReference>
<dbReference type="NCBIfam" id="TIGR01080">
    <property type="entry name" value="rplX_A_E"/>
    <property type="match status" value="1"/>
</dbReference>
<dbReference type="InterPro" id="IPR014722">
    <property type="entry name" value="Rib_uL2_dom2"/>
</dbReference>
<dbReference type="Gene3D" id="2.30.30.30">
    <property type="match status" value="1"/>
</dbReference>
<feature type="region of interest" description="Disordered" evidence="6">
    <location>
        <begin position="110"/>
        <end position="167"/>
    </location>
</feature>
<dbReference type="CDD" id="cd06089">
    <property type="entry name" value="KOW_RPL26"/>
    <property type="match status" value="1"/>
</dbReference>
<reference evidence="8" key="1">
    <citation type="submission" date="2021-02" db="EMBL/GenBank/DDBJ databases">
        <authorList>
            <person name="Han P."/>
        </authorList>
    </citation>
    <scope>NUCLEOTIDE SEQUENCE</scope>
    <source>
        <strain evidence="8">Candidatus Nitrosotenuis uzonensis 5A</strain>
    </source>
</reference>
<dbReference type="RefSeq" id="WP_205100189.1">
    <property type="nucleotide sequence ID" value="NZ_CAJNAQ010000005.1"/>
</dbReference>
<evidence type="ECO:0000313" key="9">
    <source>
        <dbReference type="Proteomes" id="UP000655759"/>
    </source>
</evidence>
<evidence type="ECO:0000256" key="3">
    <source>
        <dbReference type="ARBA" id="ARBA00023274"/>
    </source>
</evidence>
<feature type="domain" description="KOW" evidence="7">
    <location>
        <begin position="41"/>
        <end position="68"/>
    </location>
</feature>
<proteinExistence type="inferred from homology"/>
<dbReference type="PANTHER" id="PTHR11143">
    <property type="entry name" value="60S RIBOSOMAL PROTEIN L26 FAMILY MEMBER"/>
    <property type="match status" value="1"/>
</dbReference>
<keyword evidence="3" id="KW-0687">Ribonucleoprotein</keyword>
<accession>A0A812EYG7</accession>
<evidence type="ECO:0000256" key="2">
    <source>
        <dbReference type="ARBA" id="ARBA00022980"/>
    </source>
</evidence>
<dbReference type="InterPro" id="IPR041988">
    <property type="entry name" value="Ribosomal_uL24_KOW"/>
</dbReference>
<comment type="similarity">
    <text evidence="1">Belongs to the universal ribosomal protein uL24 family.</text>
</comment>
<dbReference type="InterPro" id="IPR005756">
    <property type="entry name" value="Ribosomal_uL24_euk/arc"/>
</dbReference>
<dbReference type="Proteomes" id="UP000655759">
    <property type="component" value="Unassembled WGS sequence"/>
</dbReference>
<dbReference type="Pfam" id="PF16906">
    <property type="entry name" value="Ribosomal_L26"/>
    <property type="match status" value="1"/>
</dbReference>
<evidence type="ECO:0000256" key="4">
    <source>
        <dbReference type="ARBA" id="ARBA00035478"/>
    </source>
</evidence>
<dbReference type="GO" id="GO:0006412">
    <property type="term" value="P:translation"/>
    <property type="evidence" value="ECO:0007669"/>
    <property type="project" value="UniProtKB-UniRule"/>
</dbReference>
<name>A0A812EYG7_9ARCH</name>
<dbReference type="GO" id="GO:0015934">
    <property type="term" value="C:large ribosomal subunit"/>
    <property type="evidence" value="ECO:0007669"/>
    <property type="project" value="UniProtKB-UniRule"/>
</dbReference>
<evidence type="ECO:0000259" key="7">
    <source>
        <dbReference type="SMART" id="SM00739"/>
    </source>
</evidence>
<dbReference type="GO" id="GO:0003735">
    <property type="term" value="F:structural constituent of ribosome"/>
    <property type="evidence" value="ECO:0007669"/>
    <property type="project" value="UniProtKB-UniRule"/>
</dbReference>
<organism evidence="8 9">
    <name type="scientific">Candidatus Nitrosotenuis uzonensis</name>
    <dbReference type="NCBI Taxonomy" id="1407055"/>
    <lineage>
        <taxon>Archaea</taxon>
        <taxon>Nitrososphaerota</taxon>
        <taxon>Candidatus Nitrosotenuis</taxon>
    </lineage>
</organism>
<dbReference type="Pfam" id="PF00467">
    <property type="entry name" value="KOW"/>
    <property type="match status" value="1"/>
</dbReference>
<evidence type="ECO:0000313" key="8">
    <source>
        <dbReference type="EMBL" id="CAE6499831.1"/>
    </source>
</evidence>
<evidence type="ECO:0000256" key="5">
    <source>
        <dbReference type="NCBIfam" id="TIGR01080"/>
    </source>
</evidence>